<sequence>MIIKLTGLVALDGSQLVCLTLFFSLKDLGMIIKFSNIT</sequence>
<proteinExistence type="predicted"/>
<organism evidence="1">
    <name type="scientific">Lepeophtheirus salmonis</name>
    <name type="common">Salmon louse</name>
    <name type="synonym">Caligus salmonis</name>
    <dbReference type="NCBI Taxonomy" id="72036"/>
    <lineage>
        <taxon>Eukaryota</taxon>
        <taxon>Metazoa</taxon>
        <taxon>Ecdysozoa</taxon>
        <taxon>Arthropoda</taxon>
        <taxon>Crustacea</taxon>
        <taxon>Multicrustacea</taxon>
        <taxon>Hexanauplia</taxon>
        <taxon>Copepoda</taxon>
        <taxon>Siphonostomatoida</taxon>
        <taxon>Caligidae</taxon>
        <taxon>Lepeophtheirus</taxon>
    </lineage>
</organism>
<reference evidence="1" key="1">
    <citation type="submission" date="2014-05" db="EMBL/GenBank/DDBJ databases">
        <authorList>
            <person name="Chronopoulou M."/>
        </authorList>
    </citation>
    <scope>NUCLEOTIDE SEQUENCE</scope>
    <source>
        <tissue evidence="1">Whole organism</tissue>
    </source>
</reference>
<dbReference type="AlphaFoldDB" id="A0A0K2UY05"/>
<name>A0A0K2UY05_LEPSM</name>
<dbReference type="EMBL" id="HACA01025386">
    <property type="protein sequence ID" value="CDW42747.1"/>
    <property type="molecule type" value="Transcribed_RNA"/>
</dbReference>
<protein>
    <submittedName>
        <fullName evidence="1">Uncharacterized protein</fullName>
    </submittedName>
</protein>
<accession>A0A0K2UY05</accession>
<evidence type="ECO:0000313" key="1">
    <source>
        <dbReference type="EMBL" id="CDW42747.1"/>
    </source>
</evidence>